<dbReference type="AlphaFoldDB" id="A0A0G1XW73"/>
<dbReference type="Proteomes" id="UP000033865">
    <property type="component" value="Unassembled WGS sequence"/>
</dbReference>
<proteinExistence type="predicted"/>
<gene>
    <name evidence="1" type="ORF">UY82_C0038G0006</name>
</gene>
<accession>A0A0G1XW73</accession>
<name>A0A0G1XW73_9BACT</name>
<sequence>MSEQSEKQKQPVWAVGSSQQVEKFLNAQFCLFDDVHEKGFVDLFTAMDWDNRLAFLCRMPHNDMTAFLAVLHKTSLFERSNNFASP</sequence>
<evidence type="ECO:0000313" key="2">
    <source>
        <dbReference type="Proteomes" id="UP000033865"/>
    </source>
</evidence>
<dbReference type="EMBL" id="LCRN01000038">
    <property type="protein sequence ID" value="KKW35458.1"/>
    <property type="molecule type" value="Genomic_DNA"/>
</dbReference>
<comment type="caution">
    <text evidence="1">The sequence shown here is derived from an EMBL/GenBank/DDBJ whole genome shotgun (WGS) entry which is preliminary data.</text>
</comment>
<evidence type="ECO:0000313" key="1">
    <source>
        <dbReference type="EMBL" id="KKW35458.1"/>
    </source>
</evidence>
<organism evidence="1 2">
    <name type="scientific">Candidatus Uhrbacteria bacterium GW2011_GWC2_53_7</name>
    <dbReference type="NCBI Taxonomy" id="1618986"/>
    <lineage>
        <taxon>Bacteria</taxon>
        <taxon>Candidatus Uhriibacteriota</taxon>
    </lineage>
</organism>
<protein>
    <submittedName>
        <fullName evidence="1">Uncharacterized protein</fullName>
    </submittedName>
</protein>
<reference evidence="1 2" key="1">
    <citation type="journal article" date="2015" name="Nature">
        <title>rRNA introns, odd ribosomes, and small enigmatic genomes across a large radiation of phyla.</title>
        <authorList>
            <person name="Brown C.T."/>
            <person name="Hug L.A."/>
            <person name="Thomas B.C."/>
            <person name="Sharon I."/>
            <person name="Castelle C.J."/>
            <person name="Singh A."/>
            <person name="Wilkins M.J."/>
            <person name="Williams K.H."/>
            <person name="Banfield J.F."/>
        </authorList>
    </citation>
    <scope>NUCLEOTIDE SEQUENCE [LARGE SCALE GENOMIC DNA]</scope>
</reference>